<evidence type="ECO:0000313" key="3">
    <source>
        <dbReference type="Proteomes" id="UP000224854"/>
    </source>
</evidence>
<dbReference type="AlphaFoldDB" id="A0A2C5Y1S2"/>
<dbReference type="PANTHER" id="PTHR38123">
    <property type="entry name" value="CELL WALL SERINE-THREONINE-RICH GALACTOMANNOPROTEIN MP1 (AFU_ORTHOLOGUE AFUA_4G03240)"/>
    <property type="match status" value="1"/>
</dbReference>
<dbReference type="Pfam" id="PF12296">
    <property type="entry name" value="HsbA"/>
    <property type="match status" value="1"/>
</dbReference>
<dbReference type="InterPro" id="IPR021054">
    <property type="entry name" value="Cell_wall_mannoprotein_1"/>
</dbReference>
<dbReference type="OrthoDB" id="2422134at2759"/>
<evidence type="ECO:0000313" key="2">
    <source>
        <dbReference type="EMBL" id="PHH81839.1"/>
    </source>
</evidence>
<evidence type="ECO:0000256" key="1">
    <source>
        <dbReference type="SAM" id="SignalP"/>
    </source>
</evidence>
<sequence length="170" mass="17513">MLFSHALVALAAIVSPVLADGAAINASISAIRADVVQLGTVTADWNGKLLGALPIVAEAGRLYKDLKKGTRTADASAPLTTDEALGIATSTGQLAGEVNKTLDIIIAAKPKFDHLLLGPIILVTLETEQDATEEFADAVVAKVPKDLAPVAVNIIQGIKDSFAKAISAYS</sequence>
<dbReference type="Gene3D" id="1.20.1280.140">
    <property type="match status" value="1"/>
</dbReference>
<dbReference type="GO" id="GO:0005576">
    <property type="term" value="C:extracellular region"/>
    <property type="evidence" value="ECO:0007669"/>
    <property type="project" value="TreeGrafter"/>
</dbReference>
<protein>
    <recommendedName>
        <fullName evidence="4">Antigenic cell wall galactomannoprotein</fullName>
    </recommendedName>
</protein>
<keyword evidence="3" id="KW-1185">Reference proteome</keyword>
<dbReference type="EMBL" id="NJEU01000093">
    <property type="protein sequence ID" value="PHH81839.1"/>
    <property type="molecule type" value="Genomic_DNA"/>
</dbReference>
<feature type="chain" id="PRO_5013107007" description="Antigenic cell wall galactomannoprotein" evidence="1">
    <location>
        <begin position="20"/>
        <end position="170"/>
    </location>
</feature>
<reference evidence="2 3" key="1">
    <citation type="submission" date="2017-06" db="EMBL/GenBank/DDBJ databases">
        <title>Ant-infecting Ophiocordyceps genomes reveal a high diversity of potential behavioral manipulation genes and a possible major role for enterotoxins.</title>
        <authorList>
            <person name="De Bekker C."/>
            <person name="Evans H.C."/>
            <person name="Brachmann A."/>
            <person name="Hughes D.P."/>
        </authorList>
    </citation>
    <scope>NUCLEOTIDE SEQUENCE [LARGE SCALE GENOMIC DNA]</scope>
    <source>
        <strain evidence="2 3">1348a</strain>
    </source>
</reference>
<dbReference type="Proteomes" id="UP000224854">
    <property type="component" value="Unassembled WGS sequence"/>
</dbReference>
<dbReference type="PANTHER" id="PTHR38123:SF4">
    <property type="entry name" value="CELL WALL GALACTOMANNOPROTEIN, PUTATIVE (AFU_ORTHOLOGUE AFUA_4G00870)-RELATED"/>
    <property type="match status" value="1"/>
</dbReference>
<comment type="caution">
    <text evidence="2">The sequence shown here is derived from an EMBL/GenBank/DDBJ whole genome shotgun (WGS) entry which is preliminary data.</text>
</comment>
<keyword evidence="1" id="KW-0732">Signal</keyword>
<feature type="signal peptide" evidence="1">
    <location>
        <begin position="1"/>
        <end position="19"/>
    </location>
</feature>
<organism evidence="2 3">
    <name type="scientific">Ophiocordyceps australis</name>
    <dbReference type="NCBI Taxonomy" id="1399860"/>
    <lineage>
        <taxon>Eukaryota</taxon>
        <taxon>Fungi</taxon>
        <taxon>Dikarya</taxon>
        <taxon>Ascomycota</taxon>
        <taxon>Pezizomycotina</taxon>
        <taxon>Sordariomycetes</taxon>
        <taxon>Hypocreomycetidae</taxon>
        <taxon>Hypocreales</taxon>
        <taxon>Ophiocordycipitaceae</taxon>
        <taxon>Ophiocordyceps</taxon>
    </lineage>
</organism>
<proteinExistence type="predicted"/>
<gene>
    <name evidence="2" type="ORF">CDD82_7716</name>
</gene>
<evidence type="ECO:0008006" key="4">
    <source>
        <dbReference type="Google" id="ProtNLM"/>
    </source>
</evidence>
<name>A0A2C5Y1S2_9HYPO</name>
<accession>A0A2C5Y1S2</accession>